<comment type="caution">
    <text evidence="1">The sequence shown here is derived from an EMBL/GenBank/DDBJ whole genome shotgun (WGS) entry which is preliminary data.</text>
</comment>
<dbReference type="Gene3D" id="3.40.50.300">
    <property type="entry name" value="P-loop containing nucleotide triphosphate hydrolases"/>
    <property type="match status" value="1"/>
</dbReference>
<evidence type="ECO:0008006" key="3">
    <source>
        <dbReference type="Google" id="ProtNLM"/>
    </source>
</evidence>
<evidence type="ECO:0000313" key="1">
    <source>
        <dbReference type="EMBL" id="KAK3785405.1"/>
    </source>
</evidence>
<sequence>MSAGDQELRETYIPEGNEKNLQPHNTLSERSKAEGNAKILRPHNVLRNIYDLQTLLVVAGEGCLKLPEDLRTFTEGEPRVNVRYTSKLPLINFDKHPPVEAIALVCKVYCQDSLITIEKCLPLIDARYFAGKCFILAISDNEFIEDDVTDIKKVADRYHLPLHYAIKRKAPQKGVPARLQIPHRLLSIYCPPVTCDVSTSTFQAAISQPLV</sequence>
<dbReference type="Proteomes" id="UP001283361">
    <property type="component" value="Unassembled WGS sequence"/>
</dbReference>
<accession>A0AAE1ACJ3</accession>
<proteinExistence type="predicted"/>
<dbReference type="InterPro" id="IPR027417">
    <property type="entry name" value="P-loop_NTPase"/>
</dbReference>
<dbReference type="InterPro" id="IPR020987">
    <property type="entry name" value="Centromere_Cenp-M"/>
</dbReference>
<evidence type="ECO:0000313" key="2">
    <source>
        <dbReference type="Proteomes" id="UP001283361"/>
    </source>
</evidence>
<dbReference type="Pfam" id="PF11111">
    <property type="entry name" value="CENP-M"/>
    <property type="match status" value="1"/>
</dbReference>
<name>A0AAE1ACJ3_9GAST</name>
<organism evidence="1 2">
    <name type="scientific">Elysia crispata</name>
    <name type="common">lettuce slug</name>
    <dbReference type="NCBI Taxonomy" id="231223"/>
    <lineage>
        <taxon>Eukaryota</taxon>
        <taxon>Metazoa</taxon>
        <taxon>Spiralia</taxon>
        <taxon>Lophotrochozoa</taxon>
        <taxon>Mollusca</taxon>
        <taxon>Gastropoda</taxon>
        <taxon>Heterobranchia</taxon>
        <taxon>Euthyneura</taxon>
        <taxon>Panpulmonata</taxon>
        <taxon>Sacoglossa</taxon>
        <taxon>Placobranchoidea</taxon>
        <taxon>Plakobranchidae</taxon>
        <taxon>Elysia</taxon>
    </lineage>
</organism>
<gene>
    <name evidence="1" type="ORF">RRG08_045626</name>
</gene>
<protein>
    <recommendedName>
        <fullName evidence="3">Centromere protein M</fullName>
    </recommendedName>
</protein>
<keyword evidence="2" id="KW-1185">Reference proteome</keyword>
<reference evidence="1" key="1">
    <citation type="journal article" date="2023" name="G3 (Bethesda)">
        <title>A reference genome for the long-term kleptoplast-retaining sea slug Elysia crispata morphotype clarki.</title>
        <authorList>
            <person name="Eastman K.E."/>
            <person name="Pendleton A.L."/>
            <person name="Shaikh M.A."/>
            <person name="Suttiyut T."/>
            <person name="Ogas R."/>
            <person name="Tomko P."/>
            <person name="Gavelis G."/>
            <person name="Widhalm J.R."/>
            <person name="Wisecaver J.H."/>
        </authorList>
    </citation>
    <scope>NUCLEOTIDE SEQUENCE</scope>
    <source>
        <strain evidence="1">ECLA1</strain>
    </source>
</reference>
<dbReference type="EMBL" id="JAWDGP010002132">
    <property type="protein sequence ID" value="KAK3785405.1"/>
    <property type="molecule type" value="Genomic_DNA"/>
</dbReference>
<dbReference type="AlphaFoldDB" id="A0AAE1ACJ3"/>